<dbReference type="Pfam" id="PF06314">
    <property type="entry name" value="ADC"/>
    <property type="match status" value="1"/>
</dbReference>
<sequence length="214" mass="23586">MPFGQASVNSSSIPQLDSPYNDLPAKFADVTILTVKYQTTYASISPLIPDVLEIEDEPMVTAHVLHYGKCHHGEFNEFIHTVEVKYQGENYHFCLSLIVDNEYALLAGREQSGFPKRLGSISLTDDADSNRATAYVERPVGTKLAEFEFAANAQRTPTPILDMSALSLRVIPSPLANAPPSIKELVPTTFEIRPTEVWEGPPLSLCGLGSWHNL</sequence>
<keyword evidence="2" id="KW-1185">Reference proteome</keyword>
<evidence type="ECO:0008006" key="3">
    <source>
        <dbReference type="Google" id="ProtNLM"/>
    </source>
</evidence>
<dbReference type="EMBL" id="JAPEUR010000584">
    <property type="protein sequence ID" value="KAJ4308045.1"/>
    <property type="molecule type" value="Genomic_DNA"/>
</dbReference>
<dbReference type="Proteomes" id="UP001140502">
    <property type="component" value="Unassembled WGS sequence"/>
</dbReference>
<dbReference type="InterPro" id="IPR010451">
    <property type="entry name" value="Acetoacetate_decarboxylase"/>
</dbReference>
<gene>
    <name evidence="1" type="ORF">N0V84_012334</name>
</gene>
<protein>
    <recommendedName>
        <fullName evidence="3">Decarboxylase DEC1</fullName>
    </recommendedName>
</protein>
<evidence type="ECO:0000313" key="1">
    <source>
        <dbReference type="EMBL" id="KAJ4308045.1"/>
    </source>
</evidence>
<dbReference type="SUPFAM" id="SSF160104">
    <property type="entry name" value="Acetoacetate decarboxylase-like"/>
    <property type="match status" value="1"/>
</dbReference>
<dbReference type="OrthoDB" id="10248817at2759"/>
<accession>A0A9W8TBQ4</accession>
<organism evidence="1 2">
    <name type="scientific">Fusarium piperis</name>
    <dbReference type="NCBI Taxonomy" id="1435070"/>
    <lineage>
        <taxon>Eukaryota</taxon>
        <taxon>Fungi</taxon>
        <taxon>Dikarya</taxon>
        <taxon>Ascomycota</taxon>
        <taxon>Pezizomycotina</taxon>
        <taxon>Sordariomycetes</taxon>
        <taxon>Hypocreomycetidae</taxon>
        <taxon>Hypocreales</taxon>
        <taxon>Nectriaceae</taxon>
        <taxon>Fusarium</taxon>
        <taxon>Fusarium solani species complex</taxon>
    </lineage>
</organism>
<proteinExistence type="predicted"/>
<dbReference type="InterPro" id="IPR023375">
    <property type="entry name" value="ADC_dom_sf"/>
</dbReference>
<dbReference type="Gene3D" id="2.40.400.10">
    <property type="entry name" value="Acetoacetate decarboxylase-like"/>
    <property type="match status" value="1"/>
</dbReference>
<name>A0A9W8TBQ4_9HYPO</name>
<dbReference type="GO" id="GO:0016829">
    <property type="term" value="F:lyase activity"/>
    <property type="evidence" value="ECO:0007669"/>
    <property type="project" value="InterPro"/>
</dbReference>
<dbReference type="AlphaFoldDB" id="A0A9W8TBQ4"/>
<reference evidence="1" key="1">
    <citation type="submission" date="2022-10" db="EMBL/GenBank/DDBJ databases">
        <title>Tapping the CABI collections for fungal endophytes: first genome assemblies for Collariella, Neodidymelliopsis, Ascochyta clinopodiicola, Didymella pomorum, Didymosphaeria variabile, Neocosmospora piperis and Neocucurbitaria cava.</title>
        <authorList>
            <person name="Hill R."/>
        </authorList>
    </citation>
    <scope>NUCLEOTIDE SEQUENCE</scope>
    <source>
        <strain evidence="1">IMI 366586</strain>
    </source>
</reference>
<evidence type="ECO:0000313" key="2">
    <source>
        <dbReference type="Proteomes" id="UP001140502"/>
    </source>
</evidence>
<comment type="caution">
    <text evidence="1">The sequence shown here is derived from an EMBL/GenBank/DDBJ whole genome shotgun (WGS) entry which is preliminary data.</text>
</comment>